<dbReference type="Proteomes" id="UP000177876">
    <property type="component" value="Unassembled WGS sequence"/>
</dbReference>
<protein>
    <recommendedName>
        <fullName evidence="3">HTH tetR-type domain-containing protein</fullName>
    </recommendedName>
</protein>
<dbReference type="EMBL" id="MELK01000041">
    <property type="protein sequence ID" value="OFW56719.1"/>
    <property type="molecule type" value="Genomic_DNA"/>
</dbReference>
<dbReference type="PRINTS" id="PR00455">
    <property type="entry name" value="HTHTETR"/>
</dbReference>
<evidence type="ECO:0000256" key="2">
    <source>
        <dbReference type="PROSITE-ProRule" id="PRU00335"/>
    </source>
</evidence>
<feature type="DNA-binding region" description="H-T-H motif" evidence="2">
    <location>
        <begin position="39"/>
        <end position="58"/>
    </location>
</feature>
<evidence type="ECO:0000256" key="1">
    <source>
        <dbReference type="ARBA" id="ARBA00023125"/>
    </source>
</evidence>
<dbReference type="InterPro" id="IPR036271">
    <property type="entry name" value="Tet_transcr_reg_TetR-rel_C_sf"/>
</dbReference>
<accession>A0A1F2WIP2</accession>
<organism evidence="4 5">
    <name type="scientific">Candidatus Solincola sediminis</name>
    <dbReference type="NCBI Taxonomy" id="1797199"/>
    <lineage>
        <taxon>Bacteria</taxon>
        <taxon>Bacillati</taxon>
        <taxon>Actinomycetota</taxon>
        <taxon>Candidatus Geothermincolia</taxon>
        <taxon>Candidatus Geothermincolales</taxon>
        <taxon>Candidatus Geothermincolaceae</taxon>
        <taxon>Candidatus Solincola</taxon>
    </lineage>
</organism>
<dbReference type="InterPro" id="IPR009057">
    <property type="entry name" value="Homeodomain-like_sf"/>
</dbReference>
<dbReference type="Pfam" id="PF17932">
    <property type="entry name" value="TetR_C_24"/>
    <property type="match status" value="1"/>
</dbReference>
<evidence type="ECO:0000313" key="4">
    <source>
        <dbReference type="EMBL" id="OFW56719.1"/>
    </source>
</evidence>
<dbReference type="PROSITE" id="PS50977">
    <property type="entry name" value="HTH_TETR_2"/>
    <property type="match status" value="1"/>
</dbReference>
<comment type="caution">
    <text evidence="4">The sequence shown here is derived from an EMBL/GenBank/DDBJ whole genome shotgun (WGS) entry which is preliminary data.</text>
</comment>
<dbReference type="SUPFAM" id="SSF48498">
    <property type="entry name" value="Tetracyclin repressor-like, C-terminal domain"/>
    <property type="match status" value="1"/>
</dbReference>
<evidence type="ECO:0000259" key="3">
    <source>
        <dbReference type="PROSITE" id="PS50977"/>
    </source>
</evidence>
<dbReference type="SUPFAM" id="SSF46689">
    <property type="entry name" value="Homeodomain-like"/>
    <property type="match status" value="1"/>
</dbReference>
<dbReference type="InterPro" id="IPR001647">
    <property type="entry name" value="HTH_TetR"/>
</dbReference>
<keyword evidence="1 2" id="KW-0238">DNA-binding</keyword>
<sequence length="217" mass="25017">MEKFVCKGEVSGLPRRDKRGDIVNAGIQVFSRKGFNRCSVEDILQEANVARATFYSYFDSKKDLFVELIDRILRTMYEIMAAEMQTLPRSLDELQENTRRAVVKLFEFFRDNLEFAAIYIQEVMGMNPEIDYRIVEWQQKVAELLKIILQTGIENGMFRPMDVDIVANLISGAPQHLGLHLFLYTEHVDIPRAADAVADYLIYGLAPREETSLRSQL</sequence>
<dbReference type="GO" id="GO:0000976">
    <property type="term" value="F:transcription cis-regulatory region binding"/>
    <property type="evidence" value="ECO:0007669"/>
    <property type="project" value="TreeGrafter"/>
</dbReference>
<proteinExistence type="predicted"/>
<dbReference type="AlphaFoldDB" id="A0A1F2WIP2"/>
<evidence type="ECO:0000313" key="5">
    <source>
        <dbReference type="Proteomes" id="UP000177876"/>
    </source>
</evidence>
<dbReference type="InterPro" id="IPR023772">
    <property type="entry name" value="DNA-bd_HTH_TetR-type_CS"/>
</dbReference>
<dbReference type="Pfam" id="PF00440">
    <property type="entry name" value="TetR_N"/>
    <property type="match status" value="1"/>
</dbReference>
<reference evidence="4 5" key="1">
    <citation type="journal article" date="2016" name="Nat. Commun.">
        <title>Thousands of microbial genomes shed light on interconnected biogeochemical processes in an aquifer system.</title>
        <authorList>
            <person name="Anantharaman K."/>
            <person name="Brown C.T."/>
            <person name="Hug L.A."/>
            <person name="Sharon I."/>
            <person name="Castelle C.J."/>
            <person name="Probst A.J."/>
            <person name="Thomas B.C."/>
            <person name="Singh A."/>
            <person name="Wilkins M.J."/>
            <person name="Karaoz U."/>
            <person name="Brodie E.L."/>
            <person name="Williams K.H."/>
            <person name="Hubbard S.S."/>
            <person name="Banfield J.F."/>
        </authorList>
    </citation>
    <scope>NUCLEOTIDE SEQUENCE [LARGE SCALE GENOMIC DNA]</scope>
</reference>
<dbReference type="GO" id="GO:0003700">
    <property type="term" value="F:DNA-binding transcription factor activity"/>
    <property type="evidence" value="ECO:0007669"/>
    <property type="project" value="TreeGrafter"/>
</dbReference>
<dbReference type="PROSITE" id="PS01081">
    <property type="entry name" value="HTH_TETR_1"/>
    <property type="match status" value="1"/>
</dbReference>
<dbReference type="InterPro" id="IPR041490">
    <property type="entry name" value="KstR2_TetR_C"/>
</dbReference>
<dbReference type="Gene3D" id="1.10.357.10">
    <property type="entry name" value="Tetracycline Repressor, domain 2"/>
    <property type="match status" value="1"/>
</dbReference>
<gene>
    <name evidence="4" type="ORF">A2Y75_08035</name>
</gene>
<dbReference type="Gene3D" id="1.10.10.60">
    <property type="entry name" value="Homeodomain-like"/>
    <property type="match status" value="1"/>
</dbReference>
<feature type="domain" description="HTH tetR-type" evidence="3">
    <location>
        <begin position="16"/>
        <end position="76"/>
    </location>
</feature>
<dbReference type="STRING" id="1797197.A2Y75_08035"/>
<dbReference type="InterPro" id="IPR050109">
    <property type="entry name" value="HTH-type_TetR-like_transc_reg"/>
</dbReference>
<name>A0A1F2WIP2_9ACTN</name>
<dbReference type="PANTHER" id="PTHR30055:SF226">
    <property type="entry name" value="HTH-TYPE TRANSCRIPTIONAL REGULATOR PKSA"/>
    <property type="match status" value="1"/>
</dbReference>
<dbReference type="PANTHER" id="PTHR30055">
    <property type="entry name" value="HTH-TYPE TRANSCRIPTIONAL REGULATOR RUTR"/>
    <property type="match status" value="1"/>
</dbReference>